<feature type="domain" description="ATP-grasp" evidence="2">
    <location>
        <begin position="133"/>
        <end position="320"/>
    </location>
</feature>
<dbReference type="GO" id="GO:0046872">
    <property type="term" value="F:metal ion binding"/>
    <property type="evidence" value="ECO:0007669"/>
    <property type="project" value="InterPro"/>
</dbReference>
<protein>
    <submittedName>
        <fullName evidence="3">ATP-grasp ribosomal peptide maturase</fullName>
    </submittedName>
</protein>
<dbReference type="NCBIfam" id="TIGR04187">
    <property type="entry name" value="GRASP_SAV_5884"/>
    <property type="match status" value="1"/>
</dbReference>
<sequence>MTVLILTDERDWTGDRVAVELAGRGVPAVRLDPADFPTRVSLTAGIGTAWSWSGSIVDREAGRDLVQLDDVRAVYYRRPTQFRLPEGMSGPEQVFAYREARRGFGGVLQALRHCLWLNDPIAAARTEYKPVQLEAASACGLTIPETLITSDPQRAYNWATNLGQPIIYKPMGSVWHADENQLRMLYTAEVTDLQELLEPGLARTAQMFQEKVPKEFEARAVVVGQEVFAVRIDAGSESARGDWRSDYDALSYSDLELPPDLCSALVELHERLGLVFGAVDLIHDTAGRWVFLETNQNGEWGWLTAETGAPIAETVADLLEKGVA</sequence>
<dbReference type="AlphaFoldDB" id="A0A9W6VW36"/>
<dbReference type="PANTHER" id="PTHR21621">
    <property type="entry name" value="RIBOSOMAL PROTEIN S6 MODIFICATION PROTEIN"/>
    <property type="match status" value="1"/>
</dbReference>
<gene>
    <name evidence="3" type="ORF">Airi01_100860</name>
</gene>
<dbReference type="Proteomes" id="UP001165135">
    <property type="component" value="Unassembled WGS sequence"/>
</dbReference>
<dbReference type="PANTHER" id="PTHR21621:SF0">
    <property type="entry name" value="BETA-CITRYLGLUTAMATE SYNTHASE B-RELATED"/>
    <property type="match status" value="1"/>
</dbReference>
<reference evidence="3" key="1">
    <citation type="submission" date="2023-03" db="EMBL/GenBank/DDBJ databases">
        <title>Actinoallomurus iriomotensis NBRC 103681.</title>
        <authorList>
            <person name="Ichikawa N."/>
            <person name="Sato H."/>
            <person name="Tonouchi N."/>
        </authorList>
    </citation>
    <scope>NUCLEOTIDE SEQUENCE</scope>
    <source>
        <strain evidence="3">NBRC 103681</strain>
    </source>
</reference>
<dbReference type="Gene3D" id="3.30.470.20">
    <property type="entry name" value="ATP-grasp fold, B domain"/>
    <property type="match status" value="1"/>
</dbReference>
<evidence type="ECO:0000313" key="3">
    <source>
        <dbReference type="EMBL" id="GLY81819.1"/>
    </source>
</evidence>
<dbReference type="GO" id="GO:0009432">
    <property type="term" value="P:SOS response"/>
    <property type="evidence" value="ECO:0007669"/>
    <property type="project" value="TreeGrafter"/>
</dbReference>
<dbReference type="GO" id="GO:0005737">
    <property type="term" value="C:cytoplasm"/>
    <property type="evidence" value="ECO:0007669"/>
    <property type="project" value="TreeGrafter"/>
</dbReference>
<name>A0A9W6VW36_9ACTN</name>
<dbReference type="SUPFAM" id="SSF56059">
    <property type="entry name" value="Glutathione synthetase ATP-binding domain-like"/>
    <property type="match status" value="1"/>
</dbReference>
<organism evidence="3 4">
    <name type="scientific">Actinoallomurus iriomotensis</name>
    <dbReference type="NCBI Taxonomy" id="478107"/>
    <lineage>
        <taxon>Bacteria</taxon>
        <taxon>Bacillati</taxon>
        <taxon>Actinomycetota</taxon>
        <taxon>Actinomycetes</taxon>
        <taxon>Streptosporangiales</taxon>
        <taxon>Thermomonosporaceae</taxon>
        <taxon>Actinoallomurus</taxon>
    </lineage>
</organism>
<evidence type="ECO:0000313" key="4">
    <source>
        <dbReference type="Proteomes" id="UP001165135"/>
    </source>
</evidence>
<dbReference type="GO" id="GO:0005524">
    <property type="term" value="F:ATP binding"/>
    <property type="evidence" value="ECO:0007669"/>
    <property type="project" value="UniProtKB-UniRule"/>
</dbReference>
<dbReference type="InterPro" id="IPR026449">
    <property type="entry name" value="GRASP_SAV_5884"/>
</dbReference>
<dbReference type="Pfam" id="PF21068">
    <property type="entry name" value="ATPgraspMvdD"/>
    <property type="match status" value="1"/>
</dbReference>
<keyword evidence="1" id="KW-0547">Nucleotide-binding</keyword>
<dbReference type="PROSITE" id="PS50975">
    <property type="entry name" value="ATP_GRASP"/>
    <property type="match status" value="1"/>
</dbReference>
<proteinExistence type="predicted"/>
<dbReference type="RefSeq" id="WP_285636769.1">
    <property type="nucleotide sequence ID" value="NZ_BSTJ01000023.1"/>
</dbReference>
<dbReference type="InterPro" id="IPR048936">
    <property type="entry name" value="MvdD-like_ATPgrasp"/>
</dbReference>
<accession>A0A9W6VW36</accession>
<keyword evidence="1" id="KW-0067">ATP-binding</keyword>
<evidence type="ECO:0000256" key="1">
    <source>
        <dbReference type="PROSITE-ProRule" id="PRU00409"/>
    </source>
</evidence>
<dbReference type="GO" id="GO:0018169">
    <property type="term" value="F:ribosomal S6-glutamic acid ligase activity"/>
    <property type="evidence" value="ECO:0007669"/>
    <property type="project" value="TreeGrafter"/>
</dbReference>
<dbReference type="InterPro" id="IPR011761">
    <property type="entry name" value="ATP-grasp"/>
</dbReference>
<comment type="caution">
    <text evidence="3">The sequence shown here is derived from an EMBL/GenBank/DDBJ whole genome shotgun (WGS) entry which is preliminary data.</text>
</comment>
<evidence type="ECO:0000259" key="2">
    <source>
        <dbReference type="PROSITE" id="PS50975"/>
    </source>
</evidence>
<dbReference type="EMBL" id="BSTJ01000023">
    <property type="protein sequence ID" value="GLY81819.1"/>
    <property type="molecule type" value="Genomic_DNA"/>
</dbReference>